<accession>A0A2N9LID2</accession>
<dbReference type="GO" id="GO:0050308">
    <property type="term" value="F:sugar-phosphatase activity"/>
    <property type="evidence" value="ECO:0007669"/>
    <property type="project" value="TreeGrafter"/>
</dbReference>
<reference evidence="2" key="1">
    <citation type="submission" date="2018-02" db="EMBL/GenBank/DDBJ databases">
        <authorList>
            <person name="Hausmann B."/>
        </authorList>
    </citation>
    <scope>NUCLEOTIDE SEQUENCE [LARGE SCALE GENOMIC DNA]</scope>
    <source>
        <strain evidence="2">Peat soil MAG SbA5</strain>
    </source>
</reference>
<gene>
    <name evidence="1" type="ORF">SBA5_360023</name>
</gene>
<organism evidence="1 2">
    <name type="scientific">Candidatus Sulfuritelmatomonas gaucii</name>
    <dbReference type="NCBI Taxonomy" id="2043161"/>
    <lineage>
        <taxon>Bacteria</taxon>
        <taxon>Pseudomonadati</taxon>
        <taxon>Acidobacteriota</taxon>
        <taxon>Terriglobia</taxon>
        <taxon>Terriglobales</taxon>
        <taxon>Acidobacteriaceae</taxon>
        <taxon>Candidatus Sulfuritelmatomonas</taxon>
    </lineage>
</organism>
<protein>
    <submittedName>
        <fullName evidence="1">Phosphatase YfbT</fullName>
        <ecNumber evidence="1">3.1.3.-</ecNumber>
    </submittedName>
</protein>
<dbReference type="EC" id="3.1.3.-" evidence="1"/>
<dbReference type="SUPFAM" id="SSF56784">
    <property type="entry name" value="HAD-like"/>
    <property type="match status" value="1"/>
</dbReference>
<dbReference type="OrthoDB" id="9797743at2"/>
<dbReference type="EMBL" id="OKRB01000093">
    <property type="protein sequence ID" value="SPE22785.1"/>
    <property type="molecule type" value="Genomic_DNA"/>
</dbReference>
<sequence>MDGILISSIGSVERSWTKWAELRGVDPVLTRKTAHGRRAVETIALLRPDLDPEAELKSIEDIEVEDNEGLTVLPGVRELLAALPLERWAVVTSATERIAQSRS</sequence>
<dbReference type="InterPro" id="IPR051806">
    <property type="entry name" value="HAD-like_SPP"/>
</dbReference>
<dbReference type="InterPro" id="IPR036412">
    <property type="entry name" value="HAD-like_sf"/>
</dbReference>
<dbReference type="PANTHER" id="PTHR43481">
    <property type="entry name" value="FRUCTOSE-1-PHOSPHATE PHOSPHATASE"/>
    <property type="match status" value="1"/>
</dbReference>
<dbReference type="InterPro" id="IPR023198">
    <property type="entry name" value="PGP-like_dom2"/>
</dbReference>
<evidence type="ECO:0000313" key="1">
    <source>
        <dbReference type="EMBL" id="SPE22785.1"/>
    </source>
</evidence>
<dbReference type="Gene3D" id="3.40.50.1000">
    <property type="entry name" value="HAD superfamily/HAD-like"/>
    <property type="match status" value="1"/>
</dbReference>
<dbReference type="AlphaFoldDB" id="A0A2N9LID2"/>
<name>A0A2N9LID2_9BACT</name>
<evidence type="ECO:0000313" key="2">
    <source>
        <dbReference type="Proteomes" id="UP000239735"/>
    </source>
</evidence>
<proteinExistence type="predicted"/>
<dbReference type="InterPro" id="IPR023214">
    <property type="entry name" value="HAD_sf"/>
</dbReference>
<dbReference type="PANTHER" id="PTHR43481:SF4">
    <property type="entry name" value="GLYCEROL-1-PHOSPHATE PHOSPHOHYDROLASE 1-RELATED"/>
    <property type="match status" value="1"/>
</dbReference>
<dbReference type="Gene3D" id="1.10.150.240">
    <property type="entry name" value="Putative phosphatase, domain 2"/>
    <property type="match status" value="1"/>
</dbReference>
<dbReference type="Proteomes" id="UP000239735">
    <property type="component" value="Unassembled WGS sequence"/>
</dbReference>
<keyword evidence="1" id="KW-0378">Hydrolase</keyword>